<dbReference type="SUPFAM" id="SSF54637">
    <property type="entry name" value="Thioesterase/thiol ester dehydrase-isomerase"/>
    <property type="match status" value="1"/>
</dbReference>
<dbReference type="CDD" id="cd00586">
    <property type="entry name" value="4HBT"/>
    <property type="match status" value="1"/>
</dbReference>
<gene>
    <name evidence="3" type="ORF">T190607A01A_20460</name>
</gene>
<sequence>MFVYMNSNKIFTTQRTVLPEEIDELNHVNNVVYVQWVQDIAKMHWNELIKNSSEKDFIWVVLRHEIDYKNQAKLNDVVTLKTWVGETEGVKSIRHVEVYKENTLLISAKTTWCLLNSKTFRPTRITESILKLLSPAE</sequence>
<comment type="caution">
    <text evidence="3">The sequence shown here is derived from an EMBL/GenBank/DDBJ whole genome shotgun (WGS) entry which is preliminary data.</text>
</comment>
<dbReference type="Pfam" id="PF01643">
    <property type="entry name" value="Acyl-ACP_TE"/>
    <property type="match status" value="1"/>
</dbReference>
<protein>
    <submittedName>
        <fullName evidence="3">Acyl-CoA thioester hydrolase</fullName>
        <ecNumber evidence="3">3.1.2.-</ecNumber>
    </submittedName>
</protein>
<evidence type="ECO:0000259" key="2">
    <source>
        <dbReference type="Pfam" id="PF01643"/>
    </source>
</evidence>
<dbReference type="InterPro" id="IPR002864">
    <property type="entry name" value="Acyl-ACP_thioesterase_NHD"/>
</dbReference>
<dbReference type="PANTHER" id="PTHR31793">
    <property type="entry name" value="4-HYDROXYBENZOYL-COA THIOESTERASE FAMILY MEMBER"/>
    <property type="match status" value="1"/>
</dbReference>
<dbReference type="InterPro" id="IPR029069">
    <property type="entry name" value="HotDog_dom_sf"/>
</dbReference>
<accession>A0ABP1ELW4</accession>
<evidence type="ECO:0000313" key="4">
    <source>
        <dbReference type="Proteomes" id="UP001497416"/>
    </source>
</evidence>
<evidence type="ECO:0000313" key="3">
    <source>
        <dbReference type="EMBL" id="CAL2085363.1"/>
    </source>
</evidence>
<reference evidence="3 4" key="1">
    <citation type="submission" date="2024-05" db="EMBL/GenBank/DDBJ databases">
        <authorList>
            <person name="Duchaud E."/>
        </authorList>
    </citation>
    <scope>NUCLEOTIDE SEQUENCE [LARGE SCALE GENOMIC DNA]</scope>
    <source>
        <strain evidence="3">Ena-SAMPLE-TAB-13-05-2024-13:56:06:370-140302</strain>
    </source>
</reference>
<organism evidence="3 4">
    <name type="scientific">Tenacibaculum platacis</name>
    <dbReference type="NCBI Taxonomy" id="3137852"/>
    <lineage>
        <taxon>Bacteria</taxon>
        <taxon>Pseudomonadati</taxon>
        <taxon>Bacteroidota</taxon>
        <taxon>Flavobacteriia</taxon>
        <taxon>Flavobacteriales</taxon>
        <taxon>Flavobacteriaceae</taxon>
        <taxon>Tenacibaculum</taxon>
    </lineage>
</organism>
<name>A0ABP1ELW4_9FLAO</name>
<dbReference type="EMBL" id="CAXIXY010000004">
    <property type="protein sequence ID" value="CAL2085363.1"/>
    <property type="molecule type" value="Genomic_DNA"/>
</dbReference>
<proteinExistence type="predicted"/>
<feature type="domain" description="Acyl-ACP thioesterase N-terminal hotdog" evidence="2">
    <location>
        <begin position="10"/>
        <end position="131"/>
    </location>
</feature>
<dbReference type="Proteomes" id="UP001497416">
    <property type="component" value="Unassembled WGS sequence"/>
</dbReference>
<keyword evidence="1 3" id="KW-0378">Hydrolase</keyword>
<dbReference type="GO" id="GO:0016787">
    <property type="term" value="F:hydrolase activity"/>
    <property type="evidence" value="ECO:0007669"/>
    <property type="project" value="UniProtKB-KW"/>
</dbReference>
<dbReference type="Gene3D" id="3.10.129.10">
    <property type="entry name" value="Hotdog Thioesterase"/>
    <property type="match status" value="1"/>
</dbReference>
<dbReference type="PANTHER" id="PTHR31793:SF37">
    <property type="entry name" value="ACYL-COA THIOESTER HYDROLASE YBGC"/>
    <property type="match status" value="1"/>
</dbReference>
<keyword evidence="4" id="KW-1185">Reference proteome</keyword>
<dbReference type="EC" id="3.1.2.-" evidence="3"/>
<dbReference type="InterPro" id="IPR050563">
    <property type="entry name" value="4-hydroxybenzoyl-CoA_TE"/>
</dbReference>
<evidence type="ECO:0000256" key="1">
    <source>
        <dbReference type="ARBA" id="ARBA00022801"/>
    </source>
</evidence>